<feature type="transmembrane region" description="Helical" evidence="1">
    <location>
        <begin position="51"/>
        <end position="76"/>
    </location>
</feature>
<keyword evidence="1" id="KW-0812">Transmembrane</keyword>
<dbReference type="Proteomes" id="UP000065734">
    <property type="component" value="Chromosome I"/>
</dbReference>
<gene>
    <name evidence="2" type="ORF">BV133_1214</name>
    <name evidence="3" type="ORF">BVIRIDIS_28880</name>
</gene>
<dbReference type="AlphaFoldDB" id="A0A0H5B9A4"/>
<evidence type="ECO:0000313" key="2">
    <source>
        <dbReference type="EMBL" id="BAR98807.1"/>
    </source>
</evidence>
<protein>
    <recommendedName>
        <fullName evidence="5">Holin-X, holin superfamily III</fullName>
    </recommendedName>
</protein>
<feature type="transmembrane region" description="Helical" evidence="1">
    <location>
        <begin position="118"/>
        <end position="136"/>
    </location>
</feature>
<sequence length="141" mass="14771">MAFGLVQYVRSRVAANTSHLAGKAVAYAMAFLALVFSVAALFVWIAQTESLVVACLVFAALFGVSAVVAALAAYVYSRRVQDLQRNRPSAVAALLALDPTVARLGVRAARLLGRHAPVGAVAAAAAIGVILVLLNTRRPER</sequence>
<feature type="transmembrane region" description="Helical" evidence="1">
    <location>
        <begin position="20"/>
        <end position="45"/>
    </location>
</feature>
<evidence type="ECO:0000256" key="1">
    <source>
        <dbReference type="SAM" id="Phobius"/>
    </source>
</evidence>
<keyword evidence="1" id="KW-1133">Transmembrane helix</keyword>
<keyword evidence="4" id="KW-1185">Reference proteome</keyword>
<organism evidence="3 4">
    <name type="scientific">Blastochloris viridis</name>
    <name type="common">Rhodopseudomonas viridis</name>
    <dbReference type="NCBI Taxonomy" id="1079"/>
    <lineage>
        <taxon>Bacteria</taxon>
        <taxon>Pseudomonadati</taxon>
        <taxon>Pseudomonadota</taxon>
        <taxon>Alphaproteobacteria</taxon>
        <taxon>Hyphomicrobiales</taxon>
        <taxon>Blastochloridaceae</taxon>
        <taxon>Blastochloris</taxon>
    </lineage>
</organism>
<dbReference type="KEGG" id="bvr:BVIR_122"/>
<name>A0A0H5B9A4_BLAVI</name>
<dbReference type="EMBL" id="LN907867">
    <property type="protein sequence ID" value="CUU43861.1"/>
    <property type="molecule type" value="Genomic_DNA"/>
</dbReference>
<evidence type="ECO:0000313" key="4">
    <source>
        <dbReference type="Proteomes" id="UP000065734"/>
    </source>
</evidence>
<evidence type="ECO:0008006" key="5">
    <source>
        <dbReference type="Google" id="ProtNLM"/>
    </source>
</evidence>
<proteinExistence type="predicted"/>
<keyword evidence="1" id="KW-0472">Membrane</keyword>
<dbReference type="EMBL" id="AP014854">
    <property type="protein sequence ID" value="BAR98807.1"/>
    <property type="molecule type" value="Genomic_DNA"/>
</dbReference>
<reference evidence="4" key="3">
    <citation type="journal article" date="2016" name="Genome Announc.">
        <title>Revised genome sequence of the purple photosynthetic bacterium Blastochloris viridis.</title>
        <authorList>
            <person name="Liu L.N."/>
            <person name="Faulkner M."/>
            <person name="Liu X."/>
            <person name="Huang F."/>
            <person name="Darby A.C."/>
            <person name="Hall N."/>
        </authorList>
    </citation>
    <scope>NUCLEOTIDE SEQUENCE [LARGE SCALE GENOMIC DNA]</scope>
    <source>
        <strain evidence="4">ATCC 19567 / DSM 133 / F</strain>
    </source>
</reference>
<evidence type="ECO:0000313" key="3">
    <source>
        <dbReference type="EMBL" id="CUU43861.1"/>
    </source>
</evidence>
<reference evidence="2" key="1">
    <citation type="journal article" date="2015" name="Genome Announc.">
        <title>Complete Genome Sequence of the Bacteriochlorophyll b-Producing Photosynthetic Bacterium Blastochloris viridis.</title>
        <authorList>
            <person name="Tsukatani Y."/>
            <person name="Hirose Y."/>
            <person name="Harada J."/>
            <person name="Misawa N."/>
            <person name="Mori K."/>
            <person name="Inoue K."/>
            <person name="Tamiaki H."/>
        </authorList>
    </citation>
    <scope>NUCLEOTIDE SEQUENCE [LARGE SCALE GENOMIC DNA]</scope>
    <source>
        <strain evidence="2">DSM 133</strain>
    </source>
</reference>
<reference evidence="3" key="2">
    <citation type="submission" date="2015-11" db="EMBL/GenBank/DDBJ databases">
        <authorList>
            <person name="Zhang Y."/>
            <person name="Guo Z."/>
        </authorList>
    </citation>
    <scope>NUCLEOTIDE SEQUENCE</scope>
    <source>
        <strain evidence="3">1</strain>
    </source>
</reference>
<dbReference type="STRING" id="1079.BVIR_122"/>
<accession>A0A0H5B9A4</accession>